<feature type="chain" id="PRO_5046381233" evidence="1">
    <location>
        <begin position="24"/>
        <end position="320"/>
    </location>
</feature>
<keyword evidence="3" id="KW-1185">Reference proteome</keyword>
<dbReference type="Proteomes" id="UP001501323">
    <property type="component" value="Unassembled WGS sequence"/>
</dbReference>
<feature type="signal peptide" evidence="1">
    <location>
        <begin position="1"/>
        <end position="23"/>
    </location>
</feature>
<evidence type="ECO:0000313" key="2">
    <source>
        <dbReference type="EMBL" id="GAA4863895.1"/>
    </source>
</evidence>
<proteinExistence type="predicted"/>
<dbReference type="EMBL" id="BAABJY010000002">
    <property type="protein sequence ID" value="GAA4863895.1"/>
    <property type="molecule type" value="Genomic_DNA"/>
</dbReference>
<keyword evidence="1" id="KW-0732">Signal</keyword>
<gene>
    <name evidence="2" type="ORF">GCM10023332_15050</name>
</gene>
<sequence>MARKPHRILRAACVAACALGLGACDNASRQATTSDDAAAPAETTDMQFLADNAAWREQRLEGLLKPDGWTSLIGLHWIDLKTHYVGSGATNGLRLAMGPEKVGLLQRDGGRVFLTPERGVALTLDGAPLQGRTELKTDDGQAPSLVGFDDGKGQMTVIERGDRLALRVKHSEAPTRTQFAGLEYWPADPSWRIDARYEPHPPGKTLQIANIIGILEDTPNPGVVVFERDGKTHRLEALDGGEDSLFLILADRTSGHDSYGAGRYVYTDLPTADNKVVIDFNRAYNPPCAFTPFATCPLPPLENRLDLAVTAGEKTYAKAH</sequence>
<comment type="caution">
    <text evidence="2">The sequence shown here is derived from an EMBL/GenBank/DDBJ whole genome shotgun (WGS) entry which is preliminary data.</text>
</comment>
<name>A0ABP9DYZ3_9GAMM</name>
<dbReference type="PROSITE" id="PS51257">
    <property type="entry name" value="PROKAR_LIPOPROTEIN"/>
    <property type="match status" value="1"/>
</dbReference>
<protein>
    <submittedName>
        <fullName evidence="2">DUF1684 domain-containing protein</fullName>
    </submittedName>
</protein>
<dbReference type="Pfam" id="PF07920">
    <property type="entry name" value="DUF1684"/>
    <property type="match status" value="1"/>
</dbReference>
<organism evidence="2 3">
    <name type="scientific">Luteimonas vadosa</name>
    <dbReference type="NCBI Taxonomy" id="1165507"/>
    <lineage>
        <taxon>Bacteria</taxon>
        <taxon>Pseudomonadati</taxon>
        <taxon>Pseudomonadota</taxon>
        <taxon>Gammaproteobacteria</taxon>
        <taxon>Lysobacterales</taxon>
        <taxon>Lysobacteraceae</taxon>
        <taxon>Luteimonas</taxon>
    </lineage>
</organism>
<accession>A0ABP9DYZ3</accession>
<evidence type="ECO:0000256" key="1">
    <source>
        <dbReference type="SAM" id="SignalP"/>
    </source>
</evidence>
<dbReference type="PANTHER" id="PTHR41913:SF1">
    <property type="entry name" value="DUF1684 DOMAIN-CONTAINING PROTEIN"/>
    <property type="match status" value="1"/>
</dbReference>
<dbReference type="InterPro" id="IPR012467">
    <property type="entry name" value="DUF1684"/>
</dbReference>
<reference evidence="3" key="1">
    <citation type="journal article" date="2019" name="Int. J. Syst. Evol. Microbiol.">
        <title>The Global Catalogue of Microorganisms (GCM) 10K type strain sequencing project: providing services to taxonomists for standard genome sequencing and annotation.</title>
        <authorList>
            <consortium name="The Broad Institute Genomics Platform"/>
            <consortium name="The Broad Institute Genome Sequencing Center for Infectious Disease"/>
            <person name="Wu L."/>
            <person name="Ma J."/>
        </authorList>
    </citation>
    <scope>NUCLEOTIDE SEQUENCE [LARGE SCALE GENOMIC DNA]</scope>
    <source>
        <strain evidence="3">JCM 18392</strain>
    </source>
</reference>
<dbReference type="PANTHER" id="PTHR41913">
    <property type="entry name" value="DUF1684 DOMAIN-CONTAINING PROTEIN"/>
    <property type="match status" value="1"/>
</dbReference>
<dbReference type="RefSeq" id="WP_425563067.1">
    <property type="nucleotide sequence ID" value="NZ_BAABJY010000002.1"/>
</dbReference>
<evidence type="ECO:0000313" key="3">
    <source>
        <dbReference type="Proteomes" id="UP001501323"/>
    </source>
</evidence>